<name>A0A1H2GFU0_9GAMM</name>
<dbReference type="Gene3D" id="2.40.50.180">
    <property type="entry name" value="CheA-289, Domain 4"/>
    <property type="match status" value="1"/>
</dbReference>
<dbReference type="InterPro" id="IPR039315">
    <property type="entry name" value="CheW"/>
</dbReference>
<dbReference type="GO" id="GO:0006935">
    <property type="term" value="P:chemotaxis"/>
    <property type="evidence" value="ECO:0007669"/>
    <property type="project" value="InterPro"/>
</dbReference>
<protein>
    <submittedName>
        <fullName evidence="3">Purine-binding chemotaxis protein CheW</fullName>
    </submittedName>
</protein>
<dbReference type="Proteomes" id="UP000243063">
    <property type="component" value="Chromosome I"/>
</dbReference>
<evidence type="ECO:0000313" key="4">
    <source>
        <dbReference type="Proteomes" id="UP000243063"/>
    </source>
</evidence>
<dbReference type="PROSITE" id="PS50851">
    <property type="entry name" value="CHEW"/>
    <property type="match status" value="1"/>
</dbReference>
<dbReference type="EMBL" id="LT629780">
    <property type="protein sequence ID" value="SDU18342.1"/>
    <property type="molecule type" value="Genomic_DNA"/>
</dbReference>
<accession>A0A1H2GFU0</accession>
<dbReference type="SMART" id="SM00260">
    <property type="entry name" value="CheW"/>
    <property type="match status" value="1"/>
</dbReference>
<evidence type="ECO:0000256" key="1">
    <source>
        <dbReference type="SAM" id="MobiDB-lite"/>
    </source>
</evidence>
<keyword evidence="4" id="KW-1185">Reference proteome</keyword>
<dbReference type="Gene3D" id="2.30.30.40">
    <property type="entry name" value="SH3 Domains"/>
    <property type="match status" value="1"/>
</dbReference>
<feature type="domain" description="CheW-like" evidence="2">
    <location>
        <begin position="16"/>
        <end position="151"/>
    </location>
</feature>
<feature type="region of interest" description="Disordered" evidence="1">
    <location>
        <begin position="108"/>
        <end position="151"/>
    </location>
</feature>
<dbReference type="GO" id="GO:0005829">
    <property type="term" value="C:cytosol"/>
    <property type="evidence" value="ECO:0007669"/>
    <property type="project" value="TreeGrafter"/>
</dbReference>
<feature type="compositionally biased region" description="Polar residues" evidence="1">
    <location>
        <begin position="141"/>
        <end position="151"/>
    </location>
</feature>
<evidence type="ECO:0000259" key="2">
    <source>
        <dbReference type="PROSITE" id="PS50851"/>
    </source>
</evidence>
<proteinExistence type="predicted"/>
<dbReference type="CDD" id="cd00588">
    <property type="entry name" value="CheW_like"/>
    <property type="match status" value="1"/>
</dbReference>
<dbReference type="STRING" id="1245526.SAMN05216580_1759"/>
<dbReference type="PANTHER" id="PTHR22617">
    <property type="entry name" value="CHEMOTAXIS SENSOR HISTIDINE KINASE-RELATED"/>
    <property type="match status" value="1"/>
</dbReference>
<dbReference type="SUPFAM" id="SSF50341">
    <property type="entry name" value="CheW-like"/>
    <property type="match status" value="1"/>
</dbReference>
<dbReference type="Pfam" id="PF01584">
    <property type="entry name" value="CheW"/>
    <property type="match status" value="1"/>
</dbReference>
<dbReference type="InterPro" id="IPR002545">
    <property type="entry name" value="CheW-lke_dom"/>
</dbReference>
<dbReference type="RefSeq" id="WP_157718984.1">
    <property type="nucleotide sequence ID" value="NZ_LT629780.1"/>
</dbReference>
<reference evidence="4" key="1">
    <citation type="submission" date="2016-10" db="EMBL/GenBank/DDBJ databases">
        <authorList>
            <person name="Varghese N."/>
            <person name="Submissions S."/>
        </authorList>
    </citation>
    <scope>NUCLEOTIDE SEQUENCE [LARGE SCALE GENOMIC DNA]</scope>
    <source>
        <strain evidence="4">CCTCC 2012022</strain>
    </source>
</reference>
<dbReference type="GO" id="GO:0007165">
    <property type="term" value="P:signal transduction"/>
    <property type="evidence" value="ECO:0007669"/>
    <property type="project" value="InterPro"/>
</dbReference>
<dbReference type="InterPro" id="IPR036061">
    <property type="entry name" value="CheW-like_dom_sf"/>
</dbReference>
<gene>
    <name evidence="3" type="ORF">SAMN05216580_1759</name>
</gene>
<evidence type="ECO:0000313" key="3">
    <source>
        <dbReference type="EMBL" id="SDU18342.1"/>
    </source>
</evidence>
<dbReference type="PANTHER" id="PTHR22617:SF23">
    <property type="entry name" value="CHEMOTAXIS PROTEIN CHEW"/>
    <property type="match status" value="1"/>
</dbReference>
<organism evidence="3 4">
    <name type="scientific">Geopseudomonas guangdongensis</name>
    <dbReference type="NCBI Taxonomy" id="1245526"/>
    <lineage>
        <taxon>Bacteria</taxon>
        <taxon>Pseudomonadati</taxon>
        <taxon>Pseudomonadota</taxon>
        <taxon>Gammaproteobacteria</taxon>
        <taxon>Pseudomonadales</taxon>
        <taxon>Pseudomonadaceae</taxon>
        <taxon>Geopseudomonas</taxon>
    </lineage>
</organism>
<dbReference type="AlphaFoldDB" id="A0A1H2GFU0"/>
<sequence length="151" mass="16174">MLDPSPFAAPGSAAECRDCLLFALGREEYALDMSQVEAICGHLEVRPQAGAAAGLRGIARRHGAELPVFDLRVCLGLPRRDAGWQSTIVVVRLDGRRAGLMVDGVRDVQHLPPGHGPQRLDLDRLLGPRGESGRPLPPFSDSESTPCTTST</sequence>
<dbReference type="OrthoDB" id="9790406at2"/>